<name>A0A1M5KKN4_9ACTN</name>
<dbReference type="GO" id="GO:0012505">
    <property type="term" value="C:endomembrane system"/>
    <property type="evidence" value="ECO:0007669"/>
    <property type="project" value="UniProtKB-SubCell"/>
</dbReference>
<proteinExistence type="predicted"/>
<evidence type="ECO:0000256" key="3">
    <source>
        <dbReference type="ARBA" id="ARBA00022989"/>
    </source>
</evidence>
<keyword evidence="3 5" id="KW-1133">Transmembrane helix</keyword>
<feature type="transmembrane region" description="Helical" evidence="5">
    <location>
        <begin position="52"/>
        <end position="74"/>
    </location>
</feature>
<dbReference type="AlphaFoldDB" id="A0A1M5KKN4"/>
<reference evidence="8" key="1">
    <citation type="submission" date="2016-11" db="EMBL/GenBank/DDBJ databases">
        <authorList>
            <person name="Varghese N."/>
            <person name="Submissions S."/>
        </authorList>
    </citation>
    <scope>NUCLEOTIDE SEQUENCE [LARGE SCALE GENOMIC DNA]</scope>
    <source>
        <strain evidence="8">DSM 45627</strain>
    </source>
</reference>
<dbReference type="EMBL" id="FQVU01000003">
    <property type="protein sequence ID" value="SHG53316.1"/>
    <property type="molecule type" value="Genomic_DNA"/>
</dbReference>
<feature type="transmembrane region" description="Helical" evidence="5">
    <location>
        <begin position="25"/>
        <end position="46"/>
    </location>
</feature>
<evidence type="ECO:0000256" key="5">
    <source>
        <dbReference type="SAM" id="Phobius"/>
    </source>
</evidence>
<evidence type="ECO:0000259" key="6">
    <source>
        <dbReference type="Pfam" id="PF02656"/>
    </source>
</evidence>
<evidence type="ECO:0000256" key="4">
    <source>
        <dbReference type="ARBA" id="ARBA00023136"/>
    </source>
</evidence>
<dbReference type="OrthoDB" id="582337at2"/>
<evidence type="ECO:0000256" key="2">
    <source>
        <dbReference type="ARBA" id="ARBA00022692"/>
    </source>
</evidence>
<protein>
    <submittedName>
        <fullName evidence="7">Putative membrane protein</fullName>
    </submittedName>
</protein>
<dbReference type="Pfam" id="PF02656">
    <property type="entry name" value="DUF202"/>
    <property type="match status" value="1"/>
</dbReference>
<feature type="domain" description="DUF202" evidence="6">
    <location>
        <begin position="16"/>
        <end position="83"/>
    </location>
</feature>
<comment type="subcellular location">
    <subcellularLocation>
        <location evidence="1">Endomembrane system</location>
        <topology evidence="1">Multi-pass membrane protein</topology>
    </subcellularLocation>
</comment>
<sequence length="117" mass="12244">MPRRPADGNGTEPDPRFLLANERTFLAWIRTALAVLAAAVGVVHFVPGTHLTALRTVLAVGLAILGAVLAIGVHARHRAVERALRAGEPLPRSRLVALLSVVVAVSGVLVVVLVLAN</sequence>
<keyword evidence="4 5" id="KW-0472">Membrane</keyword>
<organism evidence="7 8">
    <name type="scientific">Jatrophihabitans endophyticus</name>
    <dbReference type="NCBI Taxonomy" id="1206085"/>
    <lineage>
        <taxon>Bacteria</taxon>
        <taxon>Bacillati</taxon>
        <taxon>Actinomycetota</taxon>
        <taxon>Actinomycetes</taxon>
        <taxon>Jatrophihabitantales</taxon>
        <taxon>Jatrophihabitantaceae</taxon>
        <taxon>Jatrophihabitans</taxon>
    </lineage>
</organism>
<keyword evidence="2 5" id="KW-0812">Transmembrane</keyword>
<gene>
    <name evidence="7" type="ORF">SAMN05443575_2186</name>
</gene>
<keyword evidence="8" id="KW-1185">Reference proteome</keyword>
<evidence type="ECO:0000313" key="8">
    <source>
        <dbReference type="Proteomes" id="UP000186132"/>
    </source>
</evidence>
<evidence type="ECO:0000256" key="1">
    <source>
        <dbReference type="ARBA" id="ARBA00004127"/>
    </source>
</evidence>
<dbReference type="STRING" id="1206085.SAMN05443575_2186"/>
<evidence type="ECO:0000313" key="7">
    <source>
        <dbReference type="EMBL" id="SHG53316.1"/>
    </source>
</evidence>
<feature type="transmembrane region" description="Helical" evidence="5">
    <location>
        <begin position="95"/>
        <end position="116"/>
    </location>
</feature>
<accession>A0A1M5KKN4</accession>
<dbReference type="Proteomes" id="UP000186132">
    <property type="component" value="Unassembled WGS sequence"/>
</dbReference>
<dbReference type="InterPro" id="IPR003807">
    <property type="entry name" value="DUF202"/>
</dbReference>
<dbReference type="RefSeq" id="WP_073390000.1">
    <property type="nucleotide sequence ID" value="NZ_FQVU01000003.1"/>
</dbReference>